<sequence length="319" mass="36662">MDLTYDVVNEQFHEFCENLFSCVGVQCDFVNNSRAGGYNHIRNKVTIGYKGIHDSQLFGVVNPVDYVSVYKQCFHEYRHFMQYDKMFVGKDNCGLSDDFIRLMAEQAMIADIFFNYVSPHLAMNNYLKASYEIDAEEYAVRRVREYLSDKMSLSVLDRCICESINQRHGFWWGCTPIYSVDDAIDDLHSRKFSCEHLMLNDEVDLSALNTFSLTFMQNAKLLHEYCNLPTSEQNKYLIQYICRNAGGISKYYPVIADEFPKVESQKSRLSRLKESFGEITGLYDDVPDIQSDVSNGRPLPSVSEHMSDDGDYGNSGPDS</sequence>
<gene>
    <name evidence="1" type="ORF">E5357_12125</name>
</gene>
<protein>
    <submittedName>
        <fullName evidence="1">Uncharacterized protein</fullName>
    </submittedName>
</protein>
<organism evidence="1 2">
    <name type="scientific">Hominisplanchenecus murintestinalis</name>
    <dbReference type="NCBI Taxonomy" id="2941517"/>
    <lineage>
        <taxon>Bacteria</taxon>
        <taxon>Bacillati</taxon>
        <taxon>Bacillota</taxon>
        <taxon>Clostridia</taxon>
        <taxon>Lachnospirales</taxon>
        <taxon>Lachnospiraceae</taxon>
        <taxon>Hominisplanchenecus</taxon>
    </lineage>
</organism>
<accession>A0AC61QY18</accession>
<dbReference type="EMBL" id="SRZB01000029">
    <property type="protein sequence ID" value="TGX97576.1"/>
    <property type="molecule type" value="Genomic_DNA"/>
</dbReference>
<reference evidence="1" key="1">
    <citation type="submission" date="2019-04" db="EMBL/GenBank/DDBJ databases">
        <title>Microbes associate with the intestines of laboratory mice.</title>
        <authorList>
            <person name="Navarre W."/>
            <person name="Wong E."/>
            <person name="Huang K."/>
            <person name="Tropini C."/>
            <person name="Ng K."/>
            <person name="Yu B."/>
        </authorList>
    </citation>
    <scope>NUCLEOTIDE SEQUENCE</scope>
    <source>
        <strain evidence="1">NM72_1-8</strain>
    </source>
</reference>
<keyword evidence="2" id="KW-1185">Reference proteome</keyword>
<proteinExistence type="predicted"/>
<name>A0AC61QY18_9FIRM</name>
<evidence type="ECO:0000313" key="2">
    <source>
        <dbReference type="Proteomes" id="UP000307720"/>
    </source>
</evidence>
<dbReference type="Proteomes" id="UP000307720">
    <property type="component" value="Unassembled WGS sequence"/>
</dbReference>
<comment type="caution">
    <text evidence="1">The sequence shown here is derived from an EMBL/GenBank/DDBJ whole genome shotgun (WGS) entry which is preliminary data.</text>
</comment>
<evidence type="ECO:0000313" key="1">
    <source>
        <dbReference type="EMBL" id="TGX97576.1"/>
    </source>
</evidence>